<dbReference type="InterPro" id="IPR037185">
    <property type="entry name" value="EmrE-like"/>
</dbReference>
<dbReference type="AlphaFoldDB" id="D3S290"/>
<dbReference type="OrthoDB" id="214554at2157"/>
<protein>
    <recommendedName>
        <fullName evidence="2">EamA domain-containing protein</fullName>
    </recommendedName>
</protein>
<dbReference type="PaxDb" id="589924-Ferp_2473"/>
<feature type="transmembrane region" description="Helical" evidence="1">
    <location>
        <begin position="168"/>
        <end position="188"/>
    </location>
</feature>
<feature type="transmembrane region" description="Helical" evidence="1">
    <location>
        <begin position="255"/>
        <end position="272"/>
    </location>
</feature>
<dbReference type="Pfam" id="PF00892">
    <property type="entry name" value="EamA"/>
    <property type="match status" value="2"/>
</dbReference>
<evidence type="ECO:0000259" key="2">
    <source>
        <dbReference type="Pfam" id="PF00892"/>
    </source>
</evidence>
<feature type="transmembrane region" description="Helical" evidence="1">
    <location>
        <begin position="200"/>
        <end position="222"/>
    </location>
</feature>
<evidence type="ECO:0000256" key="1">
    <source>
        <dbReference type="SAM" id="Phobius"/>
    </source>
</evidence>
<dbReference type="SUPFAM" id="SSF103481">
    <property type="entry name" value="Multidrug resistance efflux transporter EmrE"/>
    <property type="match status" value="2"/>
</dbReference>
<dbReference type="HOGENOM" id="CLU_033863_0_2_2"/>
<dbReference type="InterPro" id="IPR000620">
    <property type="entry name" value="EamA_dom"/>
</dbReference>
<sequence>MIKLYLLLFLAVLSVSSASIFVVLANAPGPVTAFWRLFFSVLILSVFTRSIRVPKRGEVVYPIAAGSSLAIHFSSWMQSLFYASVAVSTTIVCTHAIFSAVFSSLLGEKPKPTQVIGVVVAIIGVYFLSGADPSSKPEGVILALIGALAGGVYFTLGRFSRSKIDFESYVLLTYATAAFVSFAISLLLKLPLFGYPIKTWIFFVLLAAVPMMLGHTLINYLLRQMKVVPVTASIIGEAVGAAFLAWIILAQALDVKAYLSMLVVLFGIGIAVKTRE</sequence>
<proteinExistence type="predicted"/>
<dbReference type="Proteomes" id="UP000002613">
    <property type="component" value="Chromosome"/>
</dbReference>
<evidence type="ECO:0000313" key="4">
    <source>
        <dbReference type="Proteomes" id="UP000002613"/>
    </source>
</evidence>
<feature type="transmembrane region" description="Helical" evidence="1">
    <location>
        <begin position="137"/>
        <end position="156"/>
    </location>
</feature>
<reference evidence="3 4" key="2">
    <citation type="journal article" date="2011" name="Stand. Genomic Sci.">
        <title>Complete genome sequence of Ferroglobus placidus AEDII12DO.</title>
        <authorList>
            <person name="Anderson I."/>
            <person name="Risso C."/>
            <person name="Holmes D."/>
            <person name="Lucas S."/>
            <person name="Copeland A."/>
            <person name="Lapidus A."/>
            <person name="Cheng J.F."/>
            <person name="Bruce D."/>
            <person name="Goodwin L."/>
            <person name="Pitluck S."/>
            <person name="Saunders E."/>
            <person name="Brettin T."/>
            <person name="Detter J.C."/>
            <person name="Han C."/>
            <person name="Tapia R."/>
            <person name="Larimer F."/>
            <person name="Land M."/>
            <person name="Hauser L."/>
            <person name="Woyke T."/>
            <person name="Lovley D."/>
            <person name="Kyrpides N."/>
            <person name="Ivanova N."/>
        </authorList>
    </citation>
    <scope>NUCLEOTIDE SEQUENCE [LARGE SCALE GENOMIC DNA]</scope>
    <source>
        <strain evidence="4">DSM 10642 / AEDII12DO</strain>
    </source>
</reference>
<dbReference type="KEGG" id="fpl:Ferp_2473"/>
<dbReference type="STRING" id="589924.Ferp_2473"/>
<dbReference type="eggNOG" id="arCOG00271">
    <property type="taxonomic scope" value="Archaea"/>
</dbReference>
<feature type="domain" description="EamA" evidence="2">
    <location>
        <begin position="139"/>
        <end position="270"/>
    </location>
</feature>
<organism evidence="3 4">
    <name type="scientific">Ferroglobus placidus (strain DSM 10642 / AEDII12DO)</name>
    <dbReference type="NCBI Taxonomy" id="589924"/>
    <lineage>
        <taxon>Archaea</taxon>
        <taxon>Methanobacteriati</taxon>
        <taxon>Methanobacteriota</taxon>
        <taxon>Archaeoglobi</taxon>
        <taxon>Archaeoglobales</taxon>
        <taxon>Archaeoglobaceae</taxon>
        <taxon>Ferroglobus</taxon>
    </lineage>
</organism>
<dbReference type="GeneID" id="8780015"/>
<dbReference type="PANTHER" id="PTHR22911">
    <property type="entry name" value="ACYL-MALONYL CONDENSING ENZYME-RELATED"/>
    <property type="match status" value="1"/>
</dbReference>
<keyword evidence="4" id="KW-1185">Reference proteome</keyword>
<feature type="transmembrane region" description="Helical" evidence="1">
    <location>
        <begin position="227"/>
        <end position="249"/>
    </location>
</feature>
<evidence type="ECO:0000313" key="3">
    <source>
        <dbReference type="EMBL" id="ADC66581.1"/>
    </source>
</evidence>
<name>D3S290_FERPA</name>
<keyword evidence="1" id="KW-0812">Transmembrane</keyword>
<reference evidence="4" key="1">
    <citation type="submission" date="2010-02" db="EMBL/GenBank/DDBJ databases">
        <title>Complete sequence of Ferroglobus placidus DSM 10642.</title>
        <authorList>
            <consortium name="US DOE Joint Genome Institute"/>
            <person name="Lucas S."/>
            <person name="Copeland A."/>
            <person name="Lapidus A."/>
            <person name="Cheng J.-F."/>
            <person name="Bruce D."/>
            <person name="Goodwin L."/>
            <person name="Pitluck S."/>
            <person name="Saunders E."/>
            <person name="Brettin T."/>
            <person name="Detter J.C."/>
            <person name="Han C."/>
            <person name="Tapia R."/>
            <person name="Larimer F."/>
            <person name="Land M."/>
            <person name="Hauser L."/>
            <person name="Kyrpides N."/>
            <person name="Ivanova N."/>
            <person name="Holmes D."/>
            <person name="Lovley D."/>
            <person name="Kyrpides N."/>
            <person name="Anderson I.J."/>
            <person name="Woyke T."/>
        </authorList>
    </citation>
    <scope>NUCLEOTIDE SEQUENCE [LARGE SCALE GENOMIC DNA]</scope>
    <source>
        <strain evidence="4">DSM 10642 / AEDII12DO</strain>
    </source>
</reference>
<dbReference type="PANTHER" id="PTHR22911:SF76">
    <property type="entry name" value="EAMA DOMAIN-CONTAINING PROTEIN"/>
    <property type="match status" value="1"/>
</dbReference>
<feature type="domain" description="EamA" evidence="2">
    <location>
        <begin position="5"/>
        <end position="129"/>
    </location>
</feature>
<accession>D3S290</accession>
<feature type="transmembrane region" description="Helical" evidence="1">
    <location>
        <begin position="81"/>
        <end position="102"/>
    </location>
</feature>
<dbReference type="RefSeq" id="WP_012966914.1">
    <property type="nucleotide sequence ID" value="NC_013849.1"/>
</dbReference>
<feature type="transmembrane region" description="Helical" evidence="1">
    <location>
        <begin position="28"/>
        <end position="47"/>
    </location>
</feature>
<keyword evidence="1" id="KW-1133">Transmembrane helix</keyword>
<feature type="transmembrane region" description="Helical" evidence="1">
    <location>
        <begin position="114"/>
        <end position="131"/>
    </location>
</feature>
<feature type="transmembrane region" description="Helical" evidence="1">
    <location>
        <begin position="59"/>
        <end position="75"/>
    </location>
</feature>
<dbReference type="GO" id="GO:0016020">
    <property type="term" value="C:membrane"/>
    <property type="evidence" value="ECO:0007669"/>
    <property type="project" value="InterPro"/>
</dbReference>
<dbReference type="EMBL" id="CP001899">
    <property type="protein sequence ID" value="ADC66581.1"/>
    <property type="molecule type" value="Genomic_DNA"/>
</dbReference>
<keyword evidence="1" id="KW-0472">Membrane</keyword>
<gene>
    <name evidence="3" type="ordered locus">Ferp_2473</name>
</gene>